<evidence type="ECO:0000313" key="1">
    <source>
        <dbReference type="EMBL" id="BCS82762.1"/>
    </source>
</evidence>
<reference evidence="1 2" key="1">
    <citation type="submission" date="2021-02" db="EMBL/GenBank/DDBJ databases">
        <title>Cotonvirus japonicus, which uses Golgi apparatus of host cells for its virion factory, phylogenetically links tailed tupanvirus and icosahedral mimivirus.</title>
        <authorList>
            <person name="Takahashi H."/>
            <person name="Fukaya S."/>
            <person name="Song C."/>
            <person name="Murata K."/>
            <person name="Takemura M."/>
        </authorList>
    </citation>
    <scope>NUCLEOTIDE SEQUENCE [LARGE SCALE GENOMIC DNA]</scope>
</reference>
<evidence type="ECO:0000313" key="2">
    <source>
        <dbReference type="Proteomes" id="UP001321479"/>
    </source>
</evidence>
<dbReference type="RefSeq" id="YP_010841370.1">
    <property type="nucleotide sequence ID" value="NC_079139.1"/>
</dbReference>
<sequence length="366" mass="43103">MGSSLTNKKFYKFISDNWIQRDYLYKEGLNILDKSFERHGSCVPGGLYFTDIEHILDYMGYGKRLVEVTIPFDAQIVEDSMYGFRKWRADKIIVKNIGLITEINTIKFLLDYPFEIVDISEILLKLYSYSLENNYYKLLEYLIKNFLEDFPVLHKKIMLTLIDLDLYDEKILQLLIQHGAKFFNTFISDVVKHENITLILTIIRYKPSKIETLYNFAMKHNKFDIVKIILQCVPKIKSCYSINDKIFDSAIKKGNIDTIKYMIDNKFYLSVNLFSYILNKHINGSIIMYLWLNYGKITENNILTTSDNCVKNFKGEIIDTNILNDQDIDYNVVDHICKMNDITNFKKEGQCGLITNLYLNHYKFQS</sequence>
<keyword evidence="2" id="KW-1185">Reference proteome</keyword>
<dbReference type="Gene3D" id="1.25.40.20">
    <property type="entry name" value="Ankyrin repeat-containing domain"/>
    <property type="match status" value="1"/>
</dbReference>
<dbReference type="Proteomes" id="UP001321479">
    <property type="component" value="Segment"/>
</dbReference>
<accession>A0ABM7NRH1</accession>
<organism evidence="1 2">
    <name type="scientific">Cotonvirus japonicus</name>
    <dbReference type="NCBI Taxonomy" id="2811091"/>
    <lineage>
        <taxon>Viruses</taxon>
        <taxon>Varidnaviria</taxon>
        <taxon>Bamfordvirae</taxon>
        <taxon>Nucleocytoviricota</taxon>
        <taxon>Megaviricetes</taxon>
        <taxon>Imitervirales</taxon>
        <taxon>Mimiviridae</taxon>
        <taxon>Megamimivirinae</taxon>
        <taxon>Cotonvirus</taxon>
        <taxon>Cotonvirus japonicum</taxon>
    </lineage>
</organism>
<protein>
    <submittedName>
        <fullName evidence="1">Ankyrin repeat protein</fullName>
    </submittedName>
</protein>
<dbReference type="InterPro" id="IPR036770">
    <property type="entry name" value="Ankyrin_rpt-contain_sf"/>
</dbReference>
<dbReference type="EMBL" id="AP024483">
    <property type="protein sequence ID" value="BCS82762.1"/>
    <property type="molecule type" value="Genomic_DNA"/>
</dbReference>
<name>A0ABM7NRH1_9VIRU</name>
<dbReference type="GeneID" id="80557967"/>
<proteinExistence type="predicted"/>